<feature type="region of interest" description="Disordered" evidence="2">
    <location>
        <begin position="293"/>
        <end position="340"/>
    </location>
</feature>
<organism evidence="3 4">
    <name type="scientific">Tegillarca granosa</name>
    <name type="common">Malaysian cockle</name>
    <name type="synonym">Anadara granosa</name>
    <dbReference type="NCBI Taxonomy" id="220873"/>
    <lineage>
        <taxon>Eukaryota</taxon>
        <taxon>Metazoa</taxon>
        <taxon>Spiralia</taxon>
        <taxon>Lophotrochozoa</taxon>
        <taxon>Mollusca</taxon>
        <taxon>Bivalvia</taxon>
        <taxon>Autobranchia</taxon>
        <taxon>Pteriomorphia</taxon>
        <taxon>Arcoida</taxon>
        <taxon>Arcoidea</taxon>
        <taxon>Arcidae</taxon>
        <taxon>Tegillarca</taxon>
    </lineage>
</organism>
<feature type="non-terminal residue" evidence="3">
    <location>
        <position position="411"/>
    </location>
</feature>
<evidence type="ECO:0000313" key="3">
    <source>
        <dbReference type="EMBL" id="KAJ8307918.1"/>
    </source>
</evidence>
<protein>
    <submittedName>
        <fullName evidence="3">Uncharacterized protein</fullName>
    </submittedName>
</protein>
<evidence type="ECO:0000256" key="2">
    <source>
        <dbReference type="SAM" id="MobiDB-lite"/>
    </source>
</evidence>
<feature type="compositionally biased region" description="Basic and acidic residues" evidence="2">
    <location>
        <begin position="94"/>
        <end position="182"/>
    </location>
</feature>
<dbReference type="Proteomes" id="UP001217089">
    <property type="component" value="Unassembled WGS sequence"/>
</dbReference>
<feature type="region of interest" description="Disordered" evidence="2">
    <location>
        <begin position="84"/>
        <end position="260"/>
    </location>
</feature>
<feature type="compositionally biased region" description="Polar residues" evidence="2">
    <location>
        <begin position="240"/>
        <end position="256"/>
    </location>
</feature>
<proteinExistence type="predicted"/>
<comment type="caution">
    <text evidence="3">The sequence shown here is derived from an EMBL/GenBank/DDBJ whole genome shotgun (WGS) entry which is preliminary data.</text>
</comment>
<name>A0ABQ9EXC0_TEGGR</name>
<feature type="coiled-coil region" evidence="1">
    <location>
        <begin position="262"/>
        <end position="289"/>
    </location>
</feature>
<feature type="compositionally biased region" description="Basic residues" evidence="2">
    <location>
        <begin position="183"/>
        <end position="196"/>
    </location>
</feature>
<sequence length="411" mass="47593">MAEFAVMRWTNDGNRLSIHNLKWVIEPKDVSLKVGTEGKARYCGYPGLWQFRILRIGEKKMMQQWLDENINSLMEDTTDSLYREDMQDTSPDMSPEKSPKKRPRSPEKSPKRPRSPEKRLRSPEKSPKKRQRSSEKSPKKRPRSPEKSPKKKLRSPEKSPKKKLRSPEKSPKKRLRTPEKSPKRLRTPKKSPKKRLRSPEKSPKKRQRSNDSNSEDTSPEKRPRTPDKSKSGKSFHQMYLSRSVSLPCSPVSNTDESTQKRLLRLEEETSRLRKKNKKLEERIIVLEKITNSEARSEKNEKITEIGAPKDAEKISENTKTKDKAAEISNSTVKETEQSVEKGTDITIEELEQSIKNVNGDNNRLKYLCSKLFTDEELINRSRTGKKTAKSGENVKPALNAEKFELLQMMDL</sequence>
<keyword evidence="1" id="KW-0175">Coiled coil</keyword>
<evidence type="ECO:0000256" key="1">
    <source>
        <dbReference type="SAM" id="Coils"/>
    </source>
</evidence>
<accession>A0ABQ9EXC0</accession>
<feature type="compositionally biased region" description="Basic and acidic residues" evidence="2">
    <location>
        <begin position="294"/>
        <end position="325"/>
    </location>
</feature>
<feature type="compositionally biased region" description="Basic and acidic residues" evidence="2">
    <location>
        <begin position="218"/>
        <end position="230"/>
    </location>
</feature>
<keyword evidence="4" id="KW-1185">Reference proteome</keyword>
<dbReference type="EMBL" id="JARBDR010000682">
    <property type="protein sequence ID" value="KAJ8307918.1"/>
    <property type="molecule type" value="Genomic_DNA"/>
</dbReference>
<gene>
    <name evidence="3" type="ORF">KUTeg_014528</name>
</gene>
<reference evidence="3 4" key="1">
    <citation type="submission" date="2022-12" db="EMBL/GenBank/DDBJ databases">
        <title>Chromosome-level genome of Tegillarca granosa.</title>
        <authorList>
            <person name="Kim J."/>
        </authorList>
    </citation>
    <scope>NUCLEOTIDE SEQUENCE [LARGE SCALE GENOMIC DNA]</scope>
    <source>
        <strain evidence="3">Teg-2019</strain>
        <tissue evidence="3">Adductor muscle</tissue>
    </source>
</reference>
<evidence type="ECO:0000313" key="4">
    <source>
        <dbReference type="Proteomes" id="UP001217089"/>
    </source>
</evidence>